<protein>
    <submittedName>
        <fullName evidence="1">Uncharacterized protein</fullName>
    </submittedName>
</protein>
<dbReference type="HOGENOM" id="CLU_1440136_0_0_10"/>
<dbReference type="RefSeq" id="WP_002657119.1">
    <property type="nucleotide sequence ID" value="NZ_JH719942.1"/>
</dbReference>
<organism evidence="1 2">
    <name type="scientific">Saprospira grandis DSM 2844</name>
    <dbReference type="NCBI Taxonomy" id="694433"/>
    <lineage>
        <taxon>Bacteria</taxon>
        <taxon>Pseudomonadati</taxon>
        <taxon>Bacteroidota</taxon>
        <taxon>Saprospiria</taxon>
        <taxon>Saprospirales</taxon>
        <taxon>Saprospiraceae</taxon>
        <taxon>Saprospira</taxon>
    </lineage>
</organism>
<proteinExistence type="predicted"/>
<sequence>MSRAIRYVWDQSCQDYFLAHIQSHHGELIKAFYLLVPYLQSIKKGQAILYLRAGHCRILRQCPDLEELLFSSLGETAEELEEYIQLFCQTPPPKELAQELRPYLDRYLLSFEEAQDIAKIYLSKNQPLAKLSGHGQWLPEWQLDANLYPIKEPVWVIFAQKKSKFEGAGEYSLVISCREKKLADIRLI</sequence>
<dbReference type="EMBL" id="JH719942">
    <property type="protein sequence ID" value="EJF52262.1"/>
    <property type="molecule type" value="Genomic_DNA"/>
</dbReference>
<dbReference type="Proteomes" id="UP000005113">
    <property type="component" value="Unassembled WGS sequence"/>
</dbReference>
<name>J0P4B2_9BACT</name>
<reference evidence="2" key="1">
    <citation type="journal article" date="2012" name="Stand. Genomic Sci.">
        <title>Permanent draft genome sequence of the gliding predator Saprospira grandis strain Sa g1 (= HR1).</title>
        <authorList>
            <person name="Mavromatis K."/>
            <person name="Chertkov O."/>
            <person name="Lapidus A."/>
            <person name="Nolan M."/>
            <person name="Lucas S."/>
            <person name="Tice H."/>
            <person name="Del Rio T.G."/>
            <person name="Cheng J.F."/>
            <person name="Han C."/>
            <person name="Tapia R."/>
            <person name="Bruce D."/>
            <person name="Goodwin L.A."/>
            <person name="Pitluck S."/>
            <person name="Huntemann M."/>
            <person name="Liolios K."/>
            <person name="Pagani I."/>
            <person name="Ivanova N."/>
            <person name="Mikhailova N."/>
            <person name="Pati A."/>
            <person name="Chen A."/>
            <person name="Palaniappan K."/>
            <person name="Land M."/>
            <person name="Brambilla E.M."/>
            <person name="Rohde M."/>
            <person name="Spring S."/>
            <person name="Goker M."/>
            <person name="Detter J.C."/>
            <person name="Bristow J."/>
            <person name="Eisen J.A."/>
            <person name="Markowitz V."/>
            <person name="Hugenholtz P."/>
            <person name="Kyrpides N.C."/>
            <person name="Klenk H.P."/>
            <person name="Woyke T."/>
        </authorList>
    </citation>
    <scope>NUCLEOTIDE SEQUENCE [LARGE SCALE GENOMIC DNA]</scope>
    <source>
        <strain evidence="2">DSM 2844</strain>
    </source>
</reference>
<evidence type="ECO:0000313" key="2">
    <source>
        <dbReference type="Proteomes" id="UP000005113"/>
    </source>
</evidence>
<accession>J0P4B2</accession>
<dbReference type="AlphaFoldDB" id="J0P4B2"/>
<evidence type="ECO:0000313" key="1">
    <source>
        <dbReference type="EMBL" id="EJF52262.1"/>
    </source>
</evidence>
<gene>
    <name evidence="1" type="ORF">SapgrDRAFT_0518</name>
</gene>